<evidence type="ECO:0000313" key="6">
    <source>
        <dbReference type="Proteomes" id="UP000312784"/>
    </source>
</evidence>
<keyword evidence="6" id="KW-1185">Reference proteome</keyword>
<sequence length="907" mass="94486">MQDNLMRTYPLHKLAAVLSASTALLLLTHTANAADIRYTGGSGGSWNVAANWAGDSAPTDNDTAIIGSGIITISVSTNSTVQVGSILFEDGANLSSSNGIGGFGNPGLVQIYGVNGIGIHYASELESTGPRKTQIMNDLEYLIDNPNGGELKTGPSYGILLGPHTLTVNVVNSGNIMNVGGPIEGQGNLILTGNGDLITDGVHSFTGYTDIRSGTLKLFSTGPRTGNLNSSSLINVDGTFDISAITPTSTSIQTLTGTGEVRLGTKTLEITNASTTYAGDISGTGGVTISSGVLTLAGATSYSGATSIAAGARLQLGAGGATGSLASQQISNEGELAFNRDNAFDFSANISGNGTVFQSGTGTTTLSGNNTYSGDTNIEAGTLKAGATNAFSTSSAFTVSSGATLDLNDMDQTLVTLANAGNVNFGTSTSNNLHITGDYVGKNGMLTINAVLGDDTSNTNTIVIDGNTSGTSFLHVNNRGGTGDSTTLGIEVIKVNGSSDGDFILDAQYRAGGRPAVVIGAYEYGLYKGNAEGQNTNDWYLISKKTPVIPTPDPDPNPENPNTENPVPEKPEPQPEGKLQAGAPVYEAYSQHLLGMNNVSSLRQRTGNRVWVGQTTSSDKETATSMGNGVWGRIEGAHNRLEADYSTTGTQIRQNIFKMQAGIDGAFLENEQGRLIGGIFGQYMHGKTRTSSSDFVSGDISTDGYGLGGTLTWYGENGFYADGLAQATWYDSDLTTSAEGASALATGSHAFGYALSLESGQKLAIDNDWSVTPQGQLVYSSVDADNFIDGFGSAARFDRGESLQGRLGLNLDYASSWQNARGTTDRASLYGIANLYYEFRDGTRADLAGVSLASRQDRLWGGLGVGGSYDFDNRRYSVFGEGLVNTSLNNFGDSYTLKGNVGLRVNW</sequence>
<dbReference type="InterPro" id="IPR043990">
    <property type="entry name" value="AC_1"/>
</dbReference>
<dbReference type="CDD" id="cd01344">
    <property type="entry name" value="PL2_Passenger_AT"/>
    <property type="match status" value="1"/>
</dbReference>
<feature type="domain" description="Autotransporter" evidence="4">
    <location>
        <begin position="623"/>
        <end position="907"/>
    </location>
</feature>
<dbReference type="SUPFAM" id="SSF51126">
    <property type="entry name" value="Pectin lyase-like"/>
    <property type="match status" value="1"/>
</dbReference>
<feature type="compositionally biased region" description="Pro residues" evidence="2">
    <location>
        <begin position="549"/>
        <end position="559"/>
    </location>
</feature>
<dbReference type="Proteomes" id="UP000312784">
    <property type="component" value="Unassembled WGS sequence"/>
</dbReference>
<name>A0ABY2Y9Z7_9HYPH</name>
<dbReference type="InterPro" id="IPR006315">
    <property type="entry name" value="OM_autotransptr_brl_dom"/>
</dbReference>
<evidence type="ECO:0000256" key="2">
    <source>
        <dbReference type="SAM" id="MobiDB-lite"/>
    </source>
</evidence>
<reference evidence="5 6" key="1">
    <citation type="submission" date="2019-06" db="EMBL/GenBank/DDBJ databases">
        <title>Ochrobactrum cricket sp.nov., isolated from the insect Teleogryllus occipitalis living in deserted cropland.</title>
        <authorList>
            <person name="Hu M."/>
        </authorList>
    </citation>
    <scope>NUCLEOTIDE SEQUENCE [LARGE SCALE GENOMIC DNA]</scope>
    <source>
        <strain evidence="5 6">LCB8</strain>
    </source>
</reference>
<dbReference type="Pfam" id="PF12951">
    <property type="entry name" value="PATR"/>
    <property type="match status" value="3"/>
</dbReference>
<dbReference type="InterPro" id="IPR011050">
    <property type="entry name" value="Pectin_lyase_fold/virulence"/>
</dbReference>
<dbReference type="NCBIfam" id="TIGR01414">
    <property type="entry name" value="autotrans_barl"/>
    <property type="match status" value="1"/>
</dbReference>
<proteinExistence type="predicted"/>
<evidence type="ECO:0000256" key="3">
    <source>
        <dbReference type="SAM" id="SignalP"/>
    </source>
</evidence>
<dbReference type="PANTHER" id="PTHR35037">
    <property type="entry name" value="C-TERMINAL REGION OF AIDA-LIKE PROTEIN"/>
    <property type="match status" value="1"/>
</dbReference>
<comment type="caution">
    <text evidence="5">The sequence shown here is derived from an EMBL/GenBank/DDBJ whole genome shotgun (WGS) entry which is preliminary data.</text>
</comment>
<dbReference type="InterPro" id="IPR012332">
    <property type="entry name" value="Autotransporter_pectin_lyase_C"/>
</dbReference>
<dbReference type="InterPro" id="IPR051551">
    <property type="entry name" value="Autotransporter_adhesion"/>
</dbReference>
<keyword evidence="1 3" id="KW-0732">Signal</keyword>
<dbReference type="PROSITE" id="PS51208">
    <property type="entry name" value="AUTOTRANSPORTER"/>
    <property type="match status" value="1"/>
</dbReference>
<dbReference type="Pfam" id="PF18883">
    <property type="entry name" value="AC_1"/>
    <property type="match status" value="1"/>
</dbReference>
<dbReference type="Gene3D" id="2.40.128.130">
    <property type="entry name" value="Autotransporter beta-domain"/>
    <property type="match status" value="1"/>
</dbReference>
<dbReference type="SMART" id="SM00869">
    <property type="entry name" value="Autotransporter"/>
    <property type="match status" value="1"/>
</dbReference>
<feature type="signal peptide" evidence="3">
    <location>
        <begin position="1"/>
        <end position="33"/>
    </location>
</feature>
<protein>
    <submittedName>
        <fullName evidence="5">Autotransporter outer membrane beta-barrel domain-containing protein</fullName>
    </submittedName>
</protein>
<dbReference type="InterPro" id="IPR013425">
    <property type="entry name" value="Autotrns_rpt"/>
</dbReference>
<dbReference type="InterPro" id="IPR005546">
    <property type="entry name" value="Autotransporte_beta"/>
</dbReference>
<dbReference type="SUPFAM" id="SSF103515">
    <property type="entry name" value="Autotransporter"/>
    <property type="match status" value="1"/>
</dbReference>
<feature type="chain" id="PRO_5045149383" evidence="3">
    <location>
        <begin position="34"/>
        <end position="907"/>
    </location>
</feature>
<dbReference type="PANTHER" id="PTHR35037:SF3">
    <property type="entry name" value="C-TERMINAL REGION OF AIDA-LIKE PROTEIN"/>
    <property type="match status" value="1"/>
</dbReference>
<evidence type="ECO:0000259" key="4">
    <source>
        <dbReference type="PROSITE" id="PS51208"/>
    </source>
</evidence>
<dbReference type="EMBL" id="VEWL01000001">
    <property type="protein sequence ID" value="TNV18107.1"/>
    <property type="molecule type" value="Genomic_DNA"/>
</dbReference>
<dbReference type="InterPro" id="IPR036709">
    <property type="entry name" value="Autotransporte_beta_dom_sf"/>
</dbReference>
<evidence type="ECO:0000313" key="5">
    <source>
        <dbReference type="EMBL" id="TNV18107.1"/>
    </source>
</evidence>
<feature type="region of interest" description="Disordered" evidence="2">
    <location>
        <begin position="545"/>
        <end position="579"/>
    </location>
</feature>
<dbReference type="Pfam" id="PF03797">
    <property type="entry name" value="Autotransporter"/>
    <property type="match status" value="1"/>
</dbReference>
<dbReference type="Gene3D" id="2.160.20.20">
    <property type="match status" value="1"/>
</dbReference>
<evidence type="ECO:0000256" key="1">
    <source>
        <dbReference type="ARBA" id="ARBA00022729"/>
    </source>
</evidence>
<organism evidence="5 6">
    <name type="scientific">Ochrobactrum teleogrylli</name>
    <dbReference type="NCBI Taxonomy" id="2479765"/>
    <lineage>
        <taxon>Bacteria</taxon>
        <taxon>Pseudomonadati</taxon>
        <taxon>Pseudomonadota</taxon>
        <taxon>Alphaproteobacteria</taxon>
        <taxon>Hyphomicrobiales</taxon>
        <taxon>Brucellaceae</taxon>
        <taxon>Brucella/Ochrobactrum group</taxon>
        <taxon>Ochrobactrum</taxon>
    </lineage>
</organism>
<gene>
    <name evidence="5" type="ORF">FIC94_00290</name>
</gene>
<accession>A0ABY2Y9Z7</accession>
<dbReference type="NCBIfam" id="TIGR02601">
    <property type="entry name" value="autotrns_rpt"/>
    <property type="match status" value="1"/>
</dbReference>